<reference evidence="1 2" key="1">
    <citation type="submission" date="2020-08" db="EMBL/GenBank/DDBJ databases">
        <title>Genomic Encyclopedia of Type Strains, Phase IV (KMG-IV): sequencing the most valuable type-strain genomes for metagenomic binning, comparative biology and taxonomic classification.</title>
        <authorList>
            <person name="Goeker M."/>
        </authorList>
    </citation>
    <scope>NUCLEOTIDE SEQUENCE [LARGE SCALE GENOMIC DNA]</scope>
    <source>
        <strain evidence="1 2">DSM 29781</strain>
    </source>
</reference>
<organism evidence="1 2">
    <name type="scientific">Quisquiliibacterium transsilvanicum</name>
    <dbReference type="NCBI Taxonomy" id="1549638"/>
    <lineage>
        <taxon>Bacteria</taxon>
        <taxon>Pseudomonadati</taxon>
        <taxon>Pseudomonadota</taxon>
        <taxon>Betaproteobacteria</taxon>
        <taxon>Burkholderiales</taxon>
        <taxon>Burkholderiaceae</taxon>
        <taxon>Quisquiliibacterium</taxon>
    </lineage>
</organism>
<name>A0A7W8HJG3_9BURK</name>
<sequence length="137" mass="15716">MHKRLIDFDVIDAHRWQRIAGPLVYMVTEADGTLRYIGRHLRGNALHGRWLRHGVVHHQEGSRNRYIGHLDRGAGPLTVWSANTLELRPYVRLEGSPSEEKIACGLEALWVARWRTQLWNVTKPRRVPGVLDVLSGT</sequence>
<dbReference type="RefSeq" id="WP_183968166.1">
    <property type="nucleotide sequence ID" value="NZ_BAABEW010000022.1"/>
</dbReference>
<evidence type="ECO:0000313" key="2">
    <source>
        <dbReference type="Proteomes" id="UP000532440"/>
    </source>
</evidence>
<dbReference type="EMBL" id="JACHGB010000005">
    <property type="protein sequence ID" value="MBB5272541.1"/>
    <property type="molecule type" value="Genomic_DNA"/>
</dbReference>
<accession>A0A7W8HJG3</accession>
<comment type="caution">
    <text evidence="1">The sequence shown here is derived from an EMBL/GenBank/DDBJ whole genome shotgun (WGS) entry which is preliminary data.</text>
</comment>
<proteinExistence type="predicted"/>
<gene>
    <name evidence="1" type="ORF">HNQ70_002564</name>
</gene>
<evidence type="ECO:0008006" key="3">
    <source>
        <dbReference type="Google" id="ProtNLM"/>
    </source>
</evidence>
<protein>
    <recommendedName>
        <fullName evidence="3">GIY-YIG domain-containing protein</fullName>
    </recommendedName>
</protein>
<dbReference type="AlphaFoldDB" id="A0A7W8HJG3"/>
<evidence type="ECO:0000313" key="1">
    <source>
        <dbReference type="EMBL" id="MBB5272541.1"/>
    </source>
</evidence>
<keyword evidence="2" id="KW-1185">Reference proteome</keyword>
<dbReference type="Proteomes" id="UP000532440">
    <property type="component" value="Unassembled WGS sequence"/>
</dbReference>